<keyword evidence="3" id="KW-0804">Transcription</keyword>
<evidence type="ECO:0000256" key="2">
    <source>
        <dbReference type="ARBA" id="ARBA00023125"/>
    </source>
</evidence>
<dbReference type="InterPro" id="IPR036388">
    <property type="entry name" value="WH-like_DNA-bd_sf"/>
</dbReference>
<evidence type="ECO:0000313" key="6">
    <source>
        <dbReference type="Proteomes" id="UP000294963"/>
    </source>
</evidence>
<dbReference type="EMBL" id="SLVJ01000026">
    <property type="protein sequence ID" value="TCM61914.1"/>
    <property type="molecule type" value="Genomic_DNA"/>
</dbReference>
<organism evidence="5 6">
    <name type="scientific">Acinetobacter calcoaceticus</name>
    <dbReference type="NCBI Taxonomy" id="471"/>
    <lineage>
        <taxon>Bacteria</taxon>
        <taxon>Pseudomonadati</taxon>
        <taxon>Pseudomonadota</taxon>
        <taxon>Gammaproteobacteria</taxon>
        <taxon>Moraxellales</taxon>
        <taxon>Moraxellaceae</taxon>
        <taxon>Acinetobacter</taxon>
        <taxon>Acinetobacter calcoaceticus/baumannii complex</taxon>
    </lineage>
</organism>
<evidence type="ECO:0000256" key="1">
    <source>
        <dbReference type="ARBA" id="ARBA00023015"/>
    </source>
</evidence>
<keyword evidence="2 5" id="KW-0238">DNA-binding</keyword>
<dbReference type="GO" id="GO:0003700">
    <property type="term" value="F:DNA-binding transcription factor activity"/>
    <property type="evidence" value="ECO:0007669"/>
    <property type="project" value="InterPro"/>
</dbReference>
<dbReference type="InterPro" id="IPR000835">
    <property type="entry name" value="HTH_MarR-typ"/>
</dbReference>
<dbReference type="OrthoDB" id="5296557at2"/>
<dbReference type="PANTHER" id="PTHR42756">
    <property type="entry name" value="TRANSCRIPTIONAL REGULATOR, MARR"/>
    <property type="match status" value="1"/>
</dbReference>
<dbReference type="SMART" id="SM00347">
    <property type="entry name" value="HTH_MARR"/>
    <property type="match status" value="1"/>
</dbReference>
<dbReference type="AlphaFoldDB" id="A0A4R1XDX8"/>
<dbReference type="Gene3D" id="1.10.10.10">
    <property type="entry name" value="Winged helix-like DNA-binding domain superfamily/Winged helix DNA-binding domain"/>
    <property type="match status" value="1"/>
</dbReference>
<sequence length="173" mass="19393">MLVSKQIWLLNQFEPSSPLRSNVQLCFEILTLAQAIDQDCANRLSAYGLSESKFVLLGILNAAPEQQCFPNLLADTLGITRATVTGLLDGLEKSSYIQRLSGSHDKRKVAIQLTAKGQDIFNQVSAIHTEWISELFADLDPAEQKVLKKLLLKAWKKTDQYQTQLEQEHAISH</sequence>
<evidence type="ECO:0000259" key="4">
    <source>
        <dbReference type="PROSITE" id="PS50995"/>
    </source>
</evidence>
<dbReference type="Pfam" id="PF12802">
    <property type="entry name" value="MarR_2"/>
    <property type="match status" value="1"/>
</dbReference>
<evidence type="ECO:0000313" key="5">
    <source>
        <dbReference type="EMBL" id="TCM61914.1"/>
    </source>
</evidence>
<evidence type="ECO:0000256" key="3">
    <source>
        <dbReference type="ARBA" id="ARBA00023163"/>
    </source>
</evidence>
<feature type="domain" description="HTH marR-type" evidence="4">
    <location>
        <begin position="22"/>
        <end position="156"/>
    </location>
</feature>
<dbReference type="InterPro" id="IPR023187">
    <property type="entry name" value="Tscrpt_reg_MarR-type_CS"/>
</dbReference>
<gene>
    <name evidence="5" type="ORF">EC844_12668</name>
</gene>
<proteinExistence type="predicted"/>
<dbReference type="PROSITE" id="PS01117">
    <property type="entry name" value="HTH_MARR_1"/>
    <property type="match status" value="1"/>
</dbReference>
<dbReference type="PROSITE" id="PS50995">
    <property type="entry name" value="HTH_MARR_2"/>
    <property type="match status" value="1"/>
</dbReference>
<dbReference type="PANTHER" id="PTHR42756:SF1">
    <property type="entry name" value="TRANSCRIPTIONAL REPRESSOR OF EMRAB OPERON"/>
    <property type="match status" value="1"/>
</dbReference>
<keyword evidence="6" id="KW-1185">Reference proteome</keyword>
<comment type="caution">
    <text evidence="5">The sequence shown here is derived from an EMBL/GenBank/DDBJ whole genome shotgun (WGS) entry which is preliminary data.</text>
</comment>
<dbReference type="GO" id="GO:0003677">
    <property type="term" value="F:DNA binding"/>
    <property type="evidence" value="ECO:0007669"/>
    <property type="project" value="UniProtKB-KW"/>
</dbReference>
<dbReference type="PRINTS" id="PR00598">
    <property type="entry name" value="HTHMARR"/>
</dbReference>
<accession>A0A4R1XDX8</accession>
<name>A0A4R1XDX8_ACICA</name>
<dbReference type="SUPFAM" id="SSF46785">
    <property type="entry name" value="Winged helix' DNA-binding domain"/>
    <property type="match status" value="1"/>
</dbReference>
<reference evidence="5 6" key="1">
    <citation type="submission" date="2019-03" db="EMBL/GenBank/DDBJ databases">
        <title>Genomic analyses of the natural microbiome of Caenorhabditis elegans.</title>
        <authorList>
            <person name="Samuel B."/>
        </authorList>
    </citation>
    <scope>NUCLEOTIDE SEQUENCE [LARGE SCALE GENOMIC DNA]</scope>
    <source>
        <strain evidence="5 6">JUb89</strain>
    </source>
</reference>
<dbReference type="InterPro" id="IPR036390">
    <property type="entry name" value="WH_DNA-bd_sf"/>
</dbReference>
<keyword evidence="1" id="KW-0805">Transcription regulation</keyword>
<protein>
    <submittedName>
        <fullName evidence="5">DNA-binding MarR family transcriptional regulator</fullName>
    </submittedName>
</protein>
<dbReference type="Proteomes" id="UP000294963">
    <property type="component" value="Unassembled WGS sequence"/>
</dbReference>